<dbReference type="Pfam" id="PF12833">
    <property type="entry name" value="HTH_18"/>
    <property type="match status" value="1"/>
</dbReference>
<evidence type="ECO:0000256" key="2">
    <source>
        <dbReference type="ARBA" id="ARBA00023125"/>
    </source>
</evidence>
<evidence type="ECO:0000256" key="3">
    <source>
        <dbReference type="ARBA" id="ARBA00023163"/>
    </source>
</evidence>
<dbReference type="SMART" id="SM00342">
    <property type="entry name" value="HTH_ARAC"/>
    <property type="match status" value="1"/>
</dbReference>
<evidence type="ECO:0000256" key="4">
    <source>
        <dbReference type="SAM" id="Coils"/>
    </source>
</evidence>
<evidence type="ECO:0000259" key="5">
    <source>
        <dbReference type="PROSITE" id="PS01124"/>
    </source>
</evidence>
<keyword evidence="4" id="KW-0175">Coiled coil</keyword>
<dbReference type="EMBL" id="NDXW01000001">
    <property type="protein sequence ID" value="RDH45879.1"/>
    <property type="molecule type" value="Genomic_DNA"/>
</dbReference>
<accession>A0A4P9VSN8</accession>
<keyword evidence="1" id="KW-0805">Transcription regulation</keyword>
<evidence type="ECO:0000256" key="1">
    <source>
        <dbReference type="ARBA" id="ARBA00023015"/>
    </source>
</evidence>
<dbReference type="PANTHER" id="PTHR43280">
    <property type="entry name" value="ARAC-FAMILY TRANSCRIPTIONAL REGULATOR"/>
    <property type="match status" value="1"/>
</dbReference>
<keyword evidence="3" id="KW-0804">Transcription</keyword>
<dbReference type="RefSeq" id="WP_094788768.1">
    <property type="nucleotide sequence ID" value="NZ_NDXW01000001.1"/>
</dbReference>
<reference evidence="6 7" key="1">
    <citation type="submission" date="2017-04" db="EMBL/GenBank/DDBJ databases">
        <title>Draft genome sequence of Zooshikella ganghwensis VG4 isolated from Red Sea sediments.</title>
        <authorList>
            <person name="Rehman Z."/>
            <person name="Alam I."/>
            <person name="Kamau A."/>
            <person name="Bajic V."/>
            <person name="Leiknes T."/>
        </authorList>
    </citation>
    <scope>NUCLEOTIDE SEQUENCE [LARGE SCALE GENOMIC DNA]</scope>
    <source>
        <strain evidence="6 7">VG4</strain>
    </source>
</reference>
<dbReference type="InterPro" id="IPR009057">
    <property type="entry name" value="Homeodomain-like_sf"/>
</dbReference>
<evidence type="ECO:0000313" key="6">
    <source>
        <dbReference type="EMBL" id="RDH45879.1"/>
    </source>
</evidence>
<feature type="domain" description="HTH araC/xylS-type" evidence="5">
    <location>
        <begin position="166"/>
        <end position="246"/>
    </location>
</feature>
<organism evidence="6 7">
    <name type="scientific">Zooshikella ganghwensis</name>
    <dbReference type="NCBI Taxonomy" id="202772"/>
    <lineage>
        <taxon>Bacteria</taxon>
        <taxon>Pseudomonadati</taxon>
        <taxon>Pseudomonadota</taxon>
        <taxon>Gammaproteobacteria</taxon>
        <taxon>Oceanospirillales</taxon>
        <taxon>Zooshikellaceae</taxon>
        <taxon>Zooshikella</taxon>
    </lineage>
</organism>
<dbReference type="Gene3D" id="1.10.10.60">
    <property type="entry name" value="Homeodomain-like"/>
    <property type="match status" value="1"/>
</dbReference>
<dbReference type="PROSITE" id="PS01124">
    <property type="entry name" value="HTH_ARAC_FAMILY_2"/>
    <property type="match status" value="1"/>
</dbReference>
<keyword evidence="2" id="KW-0238">DNA-binding</keyword>
<protein>
    <submittedName>
        <fullName evidence="6">AraC family transcriptional regulator</fullName>
    </submittedName>
</protein>
<keyword evidence="7" id="KW-1185">Reference proteome</keyword>
<dbReference type="Proteomes" id="UP000257039">
    <property type="component" value="Unassembled WGS sequence"/>
</dbReference>
<dbReference type="GO" id="GO:0003700">
    <property type="term" value="F:DNA-binding transcription factor activity"/>
    <property type="evidence" value="ECO:0007669"/>
    <property type="project" value="InterPro"/>
</dbReference>
<comment type="caution">
    <text evidence="6">The sequence shown here is derived from an EMBL/GenBank/DDBJ whole genome shotgun (WGS) entry which is preliminary data.</text>
</comment>
<dbReference type="PANTHER" id="PTHR43280:SF28">
    <property type="entry name" value="HTH-TYPE TRANSCRIPTIONAL ACTIVATOR RHAS"/>
    <property type="match status" value="1"/>
</dbReference>
<dbReference type="SUPFAM" id="SSF46689">
    <property type="entry name" value="Homeodomain-like"/>
    <property type="match status" value="1"/>
</dbReference>
<proteinExistence type="predicted"/>
<dbReference type="AlphaFoldDB" id="A0A4P9VSN8"/>
<dbReference type="InterPro" id="IPR018060">
    <property type="entry name" value="HTH_AraC"/>
</dbReference>
<name>A0A4P9VSN8_9GAMM</name>
<evidence type="ECO:0000313" key="7">
    <source>
        <dbReference type="Proteomes" id="UP000257039"/>
    </source>
</evidence>
<dbReference type="GO" id="GO:0043565">
    <property type="term" value="F:sequence-specific DNA binding"/>
    <property type="evidence" value="ECO:0007669"/>
    <property type="project" value="InterPro"/>
</dbReference>
<dbReference type="SUPFAM" id="SSF51215">
    <property type="entry name" value="Regulatory protein AraC"/>
    <property type="match status" value="1"/>
</dbReference>
<sequence>MHTQHTISITHLIIDKITPEVHGSQTEYLVVIVKSGHLKMHHKGLIELRPNMGLLIPSGATHSILEGENLDIWTISFCPSCLQLNENSPLMHSFRKVRLGAHPFFRINEQRMNYLITLLEELQKELETAQSDYTEIVKSILILVLYEVKKSIPEDNDTSNGTNKVVEALDFIQNHYLSGISLKDVATATHTSPSHLATLFKKNTGYSIGEWIIKSRLTEACSHLLHSSMPISLIVEKLGWSDQTHFITRLWPSSSHRELIN</sequence>
<feature type="coiled-coil region" evidence="4">
    <location>
        <begin position="112"/>
        <end position="139"/>
    </location>
</feature>
<dbReference type="InterPro" id="IPR037923">
    <property type="entry name" value="HTH-like"/>
</dbReference>
<gene>
    <name evidence="6" type="ORF">B9G39_21835</name>
</gene>